<evidence type="ECO:0000259" key="15">
    <source>
        <dbReference type="Pfam" id="PF24055"/>
    </source>
</evidence>
<dbReference type="SUPFAM" id="SSF56672">
    <property type="entry name" value="DNA/RNA polymerases"/>
    <property type="match status" value="1"/>
</dbReference>
<keyword evidence="6" id="KW-0227">DNA damage</keyword>
<dbReference type="GO" id="GO:0000724">
    <property type="term" value="P:double-strand break repair via homologous recombination"/>
    <property type="evidence" value="ECO:0007669"/>
    <property type="project" value="TreeGrafter"/>
</dbReference>
<dbReference type="EC" id="2.7.7.7" evidence="13"/>
<dbReference type="Gene3D" id="1.10.287.690">
    <property type="entry name" value="Helix hairpin bin"/>
    <property type="match status" value="1"/>
</dbReference>
<dbReference type="GO" id="GO:0005634">
    <property type="term" value="C:nucleus"/>
    <property type="evidence" value="ECO:0007669"/>
    <property type="project" value="TreeGrafter"/>
</dbReference>
<dbReference type="GO" id="GO:0046872">
    <property type="term" value="F:metal ion binding"/>
    <property type="evidence" value="ECO:0007669"/>
    <property type="project" value="UniProtKB-KW"/>
</dbReference>
<dbReference type="OMA" id="CHVECDA"/>
<dbReference type="OrthoDB" id="2414538at2759"/>
<organism evidence="17 18">
    <name type="scientific">Haemonchus contortus</name>
    <name type="common">Barber pole worm</name>
    <dbReference type="NCBI Taxonomy" id="6289"/>
    <lineage>
        <taxon>Eukaryota</taxon>
        <taxon>Metazoa</taxon>
        <taxon>Ecdysozoa</taxon>
        <taxon>Nematoda</taxon>
        <taxon>Chromadorea</taxon>
        <taxon>Rhabditida</taxon>
        <taxon>Rhabditina</taxon>
        <taxon>Rhabditomorpha</taxon>
        <taxon>Strongyloidea</taxon>
        <taxon>Trichostrongylidae</taxon>
        <taxon>Haemonchus</taxon>
    </lineage>
</organism>
<evidence type="ECO:0000256" key="4">
    <source>
        <dbReference type="ARBA" id="ARBA00022695"/>
    </source>
</evidence>
<evidence type="ECO:0000313" key="18">
    <source>
        <dbReference type="WBParaSite" id="HCON_00083700-00001"/>
    </source>
</evidence>
<keyword evidence="13" id="KW-0235">DNA replication</keyword>
<dbReference type="Pfam" id="PF00136">
    <property type="entry name" value="DNA_pol_B"/>
    <property type="match status" value="1"/>
</dbReference>
<sequence length="1276" mass="144828">MSMPSAIDRLLYPNLRLQIPTFHIFGVTPEGKKACVHIHGVLPYVLLRIGADFNPTLGLLMEDKINRLIQREMAPREQKSDRRQNLNSYVFKIEPVMRKSIYGYHEEDEPFAKIYFYNPMHRAKLLSSLAREVDEFPIMQPFEAHTPFILQFFIDNSIFGMDEISLRRVQYRISPNSDSQETIIEGVVVGDVLNSPSMLSPLMPITSCAVECDAFVTDIMNKELHSFNVHSSNPGLEYIWREEAARCNAQGRKLEDVFNNYTPRPYWKIQSERDLLERLESIAKEMIEEKGEAIPTQPLNNTILDNDSFNNREQNLDSTMVWTGEVTQLEESMDIEAPAVEPKEAGLDESYDDEADTVAKEEVLMTQLKDSLKRKYEEDKEVPDIEEFFCEDGPTPEPSEQLINSRWVTMDVDLPLERRLKQCTGTEASGSFPSDTTSVFADASFHPMPMNSSLEKTAVLNVSSNGDGERMEDDLSGISCLSAASLELLVFTQASMPDPQFDSLLGFSYCVFEDVCRTTTSPQMIFITTLPVQNLSNENLSWVPDEQSLFEELKSLVKKSDPDILFGYDTVRLSWGYVLRRALVLGFLDFHQEIGRYPRGYQAPLDRHYDLPEDLNPPSGRLLRAVWRILRSELQLRSYDRGTAALMVLKRKLPILDDRALCQNLFGKWKPRYEMVISYVNKLALLNISLLNEVNWFLKTAEMARVYGIQFHEVWSRGSQLRVESMMFRLAHTQGFVMPSVIPSQRIQMDAPEQLQLIMEPLSKVYFDPVIVLDFQSLYPSMMIAYNYCFSTLFGKVTALEEMHRTGGSSIQIGAIKYTVPRSSFVECATKKMLHCSPLSAAFATHSKRSGILPTLLREVLGARIMVKSAMKHVTSKRLKRVLDARQLALKLVANVTYGYTSANFSGRMPCVEVADAILGKGRETLERAIAQVKEGNYGGAQVIYGDTDSMFVLVPGATKAEAFAIGRRIAEDITKVNPTPVVLKLEKVYMGCVLETKKRYAGWMYESEDDEKGQLDSKGLETIRRDTCMVVANVLERSLKLIFAQDWRALSTYLNTKLSRLEDLPYTDFVFSKEFRGHYTDNAPVPQLKVAMRLAAQNPAHIALVGERLPYIVTQGAPDASVISCVRSIPDFLADKSLQIHFTYYAHVHILPALRRVTDLLPLTINWRADASTMCFTPGCLTVGGNPWCSCCAEFGSTFRFALVSLAREERLQAIARLACSRCQQRIHCDMDQCQNYACSVKKVWNSLARSKSRRAVTSHRLYSDKNPFNLMVFQ</sequence>
<dbReference type="Gene3D" id="3.30.420.10">
    <property type="entry name" value="Ribonuclease H-like superfamily/Ribonuclease H"/>
    <property type="match status" value="1"/>
</dbReference>
<dbReference type="InterPro" id="IPR043502">
    <property type="entry name" value="DNA/RNA_pol_sf"/>
</dbReference>
<dbReference type="GO" id="GO:0006260">
    <property type="term" value="P:DNA replication"/>
    <property type="evidence" value="ECO:0007669"/>
    <property type="project" value="UniProtKB-KW"/>
</dbReference>
<keyword evidence="4 13" id="KW-0548">Nucleotidyltransferase</keyword>
<protein>
    <recommendedName>
        <fullName evidence="13">DNA polymerase</fullName>
        <ecNumber evidence="13">2.7.7.7</ecNumber>
    </recommendedName>
</protein>
<dbReference type="GO" id="GO:0051536">
    <property type="term" value="F:iron-sulfur cluster binding"/>
    <property type="evidence" value="ECO:0007669"/>
    <property type="project" value="UniProtKB-KW"/>
</dbReference>
<keyword evidence="3 13" id="KW-0808">Transferase</keyword>
<dbReference type="InterPro" id="IPR006172">
    <property type="entry name" value="DNA-dir_DNA_pol_B"/>
</dbReference>
<evidence type="ECO:0000259" key="14">
    <source>
        <dbReference type="Pfam" id="PF00136"/>
    </source>
</evidence>
<comment type="cofactor">
    <cofactor evidence="1">
        <name>[4Fe-4S] cluster</name>
        <dbReference type="ChEBI" id="CHEBI:49883"/>
    </cofactor>
</comment>
<keyword evidence="8 13" id="KW-0239">DNA-directed DNA polymerase</keyword>
<name>A0A7I4YET0_HAECO</name>
<dbReference type="Pfam" id="PF24055">
    <property type="entry name" value="POL3_N"/>
    <property type="match status" value="1"/>
</dbReference>
<comment type="similarity">
    <text evidence="2 13">Belongs to the DNA polymerase type-B family.</text>
</comment>
<dbReference type="PANTHER" id="PTHR45812">
    <property type="entry name" value="DNA POLYMERASE ZETA CATALYTIC SUBUNIT"/>
    <property type="match status" value="1"/>
</dbReference>
<proteinExistence type="inferred from homology"/>
<dbReference type="InterPro" id="IPR042087">
    <property type="entry name" value="DNA_pol_B_thumb"/>
</dbReference>
<dbReference type="Gene3D" id="3.30.342.10">
    <property type="entry name" value="DNA Polymerase, chain B, domain 1"/>
    <property type="match status" value="1"/>
</dbReference>
<dbReference type="PANTHER" id="PTHR45812:SF1">
    <property type="entry name" value="DNA POLYMERASE ZETA CATALYTIC SUBUNIT"/>
    <property type="match status" value="1"/>
</dbReference>
<feature type="domain" description="DNA polymerase delta/zeta catalytic subunit N-terminal" evidence="15">
    <location>
        <begin position="40"/>
        <end position="121"/>
    </location>
</feature>
<feature type="domain" description="DNA-directed DNA polymerase family B multifunctional" evidence="14">
    <location>
        <begin position="709"/>
        <end position="1159"/>
    </location>
</feature>
<dbReference type="GO" id="GO:0000166">
    <property type="term" value="F:nucleotide binding"/>
    <property type="evidence" value="ECO:0007669"/>
    <property type="project" value="InterPro"/>
</dbReference>
<dbReference type="AlphaFoldDB" id="A0A7I4YET0"/>
<evidence type="ECO:0000256" key="12">
    <source>
        <dbReference type="ARBA" id="ARBA00049244"/>
    </source>
</evidence>
<evidence type="ECO:0000313" key="17">
    <source>
        <dbReference type="Proteomes" id="UP000025227"/>
    </source>
</evidence>
<keyword evidence="5" id="KW-0479">Metal-binding</keyword>
<keyword evidence="17" id="KW-1185">Reference proteome</keyword>
<reference evidence="18" key="1">
    <citation type="submission" date="2020-12" db="UniProtKB">
        <authorList>
            <consortium name="WormBaseParasite"/>
        </authorList>
    </citation>
    <scope>IDENTIFICATION</scope>
    <source>
        <strain evidence="18">MHco3</strain>
    </source>
</reference>
<dbReference type="FunFam" id="1.10.287.690:FF:000002">
    <property type="entry name" value="DNA polymerase zeta"/>
    <property type="match status" value="1"/>
</dbReference>
<dbReference type="InterPro" id="IPR006134">
    <property type="entry name" value="DNA-dir_DNA_pol_B_multi_dom"/>
</dbReference>
<keyword evidence="13" id="KW-0238">DNA-binding</keyword>
<evidence type="ECO:0000256" key="7">
    <source>
        <dbReference type="ARBA" id="ARBA00022833"/>
    </source>
</evidence>
<dbReference type="WBParaSite" id="HCON_00083700-00001">
    <property type="protein sequence ID" value="HCON_00083700-00001"/>
    <property type="gene ID" value="HCON_00083700"/>
</dbReference>
<dbReference type="InterPro" id="IPR012337">
    <property type="entry name" value="RNaseH-like_sf"/>
</dbReference>
<dbReference type="InterPro" id="IPR036397">
    <property type="entry name" value="RNaseH_sf"/>
</dbReference>
<dbReference type="PROSITE" id="PS00116">
    <property type="entry name" value="DNA_POLYMERASE_B"/>
    <property type="match status" value="1"/>
</dbReference>
<dbReference type="InterPro" id="IPR056435">
    <property type="entry name" value="DPOD/Z_N"/>
</dbReference>
<keyword evidence="7" id="KW-0862">Zinc</keyword>
<evidence type="ECO:0000256" key="8">
    <source>
        <dbReference type="ARBA" id="ARBA00022932"/>
    </source>
</evidence>
<dbReference type="Gene3D" id="1.10.132.60">
    <property type="entry name" value="DNA polymerase family B, C-terminal domain"/>
    <property type="match status" value="1"/>
</dbReference>
<evidence type="ECO:0000256" key="10">
    <source>
        <dbReference type="ARBA" id="ARBA00023014"/>
    </source>
</evidence>
<dbReference type="GO" id="GO:0003887">
    <property type="term" value="F:DNA-directed DNA polymerase activity"/>
    <property type="evidence" value="ECO:0007669"/>
    <property type="project" value="UniProtKB-KW"/>
</dbReference>
<evidence type="ECO:0000256" key="11">
    <source>
        <dbReference type="ARBA" id="ARBA00023204"/>
    </source>
</evidence>
<dbReference type="Pfam" id="PF24065">
    <property type="entry name" value="REV3_N"/>
    <property type="match status" value="1"/>
</dbReference>
<evidence type="ECO:0000256" key="5">
    <source>
        <dbReference type="ARBA" id="ARBA00022723"/>
    </source>
</evidence>
<keyword evidence="10" id="KW-0411">Iron-sulfur</keyword>
<dbReference type="InterPro" id="IPR056447">
    <property type="entry name" value="REV3_N"/>
</dbReference>
<dbReference type="Proteomes" id="UP000025227">
    <property type="component" value="Unplaced"/>
</dbReference>
<dbReference type="Gene3D" id="3.90.1600.10">
    <property type="entry name" value="Palm domain of DNA polymerase"/>
    <property type="match status" value="1"/>
</dbReference>
<dbReference type="InterPro" id="IPR023211">
    <property type="entry name" value="DNA_pol_palm_dom_sf"/>
</dbReference>
<evidence type="ECO:0000256" key="9">
    <source>
        <dbReference type="ARBA" id="ARBA00023004"/>
    </source>
</evidence>
<dbReference type="GO" id="GO:0003677">
    <property type="term" value="F:DNA binding"/>
    <property type="evidence" value="ECO:0007669"/>
    <property type="project" value="UniProtKB-KW"/>
</dbReference>
<evidence type="ECO:0000259" key="16">
    <source>
        <dbReference type="Pfam" id="PF24065"/>
    </source>
</evidence>
<comment type="catalytic activity">
    <reaction evidence="12 13">
        <text>DNA(n) + a 2'-deoxyribonucleoside 5'-triphosphate = DNA(n+1) + diphosphate</text>
        <dbReference type="Rhea" id="RHEA:22508"/>
        <dbReference type="Rhea" id="RHEA-COMP:17339"/>
        <dbReference type="Rhea" id="RHEA-COMP:17340"/>
        <dbReference type="ChEBI" id="CHEBI:33019"/>
        <dbReference type="ChEBI" id="CHEBI:61560"/>
        <dbReference type="ChEBI" id="CHEBI:173112"/>
        <dbReference type="EC" id="2.7.7.7"/>
    </reaction>
</comment>
<evidence type="ECO:0000256" key="1">
    <source>
        <dbReference type="ARBA" id="ARBA00001966"/>
    </source>
</evidence>
<keyword evidence="9" id="KW-0408">Iron</keyword>
<evidence type="ECO:0000256" key="2">
    <source>
        <dbReference type="ARBA" id="ARBA00005755"/>
    </source>
</evidence>
<dbReference type="SMART" id="SM00486">
    <property type="entry name" value="POLBc"/>
    <property type="match status" value="1"/>
</dbReference>
<evidence type="ECO:0000256" key="3">
    <source>
        <dbReference type="ARBA" id="ARBA00022679"/>
    </source>
</evidence>
<dbReference type="SUPFAM" id="SSF53098">
    <property type="entry name" value="Ribonuclease H-like"/>
    <property type="match status" value="1"/>
</dbReference>
<dbReference type="InterPro" id="IPR030559">
    <property type="entry name" value="PolZ_Rev3"/>
</dbReference>
<dbReference type="GO" id="GO:0016035">
    <property type="term" value="C:zeta DNA polymerase complex"/>
    <property type="evidence" value="ECO:0007669"/>
    <property type="project" value="InterPro"/>
</dbReference>
<feature type="domain" description="DNA polymerase zeta catalytic subunit N-terminal" evidence="16">
    <location>
        <begin position="1"/>
        <end position="39"/>
    </location>
</feature>
<dbReference type="InterPro" id="IPR017964">
    <property type="entry name" value="DNA-dir_DNA_pol_B_CS"/>
</dbReference>
<dbReference type="PRINTS" id="PR00106">
    <property type="entry name" value="DNAPOLB"/>
</dbReference>
<keyword evidence="11" id="KW-0234">DNA repair</keyword>
<accession>A0A7I4YET0</accession>
<evidence type="ECO:0000256" key="6">
    <source>
        <dbReference type="ARBA" id="ARBA00022763"/>
    </source>
</evidence>
<evidence type="ECO:0000256" key="13">
    <source>
        <dbReference type="RuleBase" id="RU000442"/>
    </source>
</evidence>
<dbReference type="GO" id="GO:0042276">
    <property type="term" value="P:error-prone translesion synthesis"/>
    <property type="evidence" value="ECO:0007669"/>
    <property type="project" value="TreeGrafter"/>
</dbReference>